<evidence type="ECO:0000313" key="1">
    <source>
        <dbReference type="EMBL" id="AAG40454.1"/>
    </source>
</evidence>
<keyword evidence="1" id="KW-0614">Plasmid</keyword>
<gene>
    <name evidence="1" type="primary">EP0043</name>
</gene>
<dbReference type="EMBL" id="AE002565">
    <property type="protein sequence ID" value="AAG40454.1"/>
    <property type="molecule type" value="Genomic_DNA"/>
</dbReference>
<geneLocation type="plasmid" evidence="1">
    <name>pAM373</name>
</geneLocation>
<proteinExistence type="predicted"/>
<name>Q9F1F3_ENTFL</name>
<dbReference type="AlphaFoldDB" id="Q9F1F3"/>
<organism evidence="1">
    <name type="scientific">Enterococcus faecalis</name>
    <name type="common">Streptococcus faecalis</name>
    <dbReference type="NCBI Taxonomy" id="1351"/>
    <lineage>
        <taxon>Bacteria</taxon>
        <taxon>Bacillati</taxon>
        <taxon>Bacillota</taxon>
        <taxon>Bacilli</taxon>
        <taxon>Lactobacillales</taxon>
        <taxon>Enterococcaceae</taxon>
        <taxon>Enterococcus</taxon>
    </lineage>
</organism>
<reference evidence="1" key="1">
    <citation type="journal article" date="2000" name="Mol. Microbiol.">
        <title>Enterococcus faecalis conjugative plasmid pAM373: complete nucleotide sequence and genetic analyses of sex pheromone response.</title>
        <authorList>
            <person name="De Boever E.H."/>
            <person name="Clewell D.B."/>
            <person name="Fraser C.M."/>
        </authorList>
    </citation>
    <scope>NUCLEOTIDE SEQUENCE [LARGE SCALE GENOMIC DNA]</scope>
    <source>
        <plasmid evidence="1">pAM373</plasmid>
    </source>
</reference>
<accession>Q9F1F3</accession>
<sequence length="107" mass="13289">MIKMTKREQKLWRKEMLALMNEDPEWYKKEHTERFQRVQELAEKIETADVRQYYSQITKETFESYQNSGLQLKQIAQRFHVTEKVLKQWREDNGYQIYKKKLNRKSI</sequence>
<protein>
    <submittedName>
        <fullName evidence="1">Uncharacterized protein</fullName>
    </submittedName>
</protein>